<feature type="transmembrane region" description="Helical" evidence="1">
    <location>
        <begin position="59"/>
        <end position="78"/>
    </location>
</feature>
<comment type="caution">
    <text evidence="2">The sequence shown here is derived from an EMBL/GenBank/DDBJ whole genome shotgun (WGS) entry which is preliminary data.</text>
</comment>
<proteinExistence type="predicted"/>
<feature type="transmembrane region" description="Helical" evidence="1">
    <location>
        <begin position="34"/>
        <end position="52"/>
    </location>
</feature>
<sequence length="82" mass="9487">MRIDRYKTVLNWVILLAPLAPYLLRPGFIGDYFYPYMGVYAVVLLLWGYARWRSWSKAFAVMGITAAVGLLLFSIVYFNSAR</sequence>
<dbReference type="Proteomes" id="UP001597512">
    <property type="component" value="Unassembled WGS sequence"/>
</dbReference>
<keyword evidence="1" id="KW-1133">Transmembrane helix</keyword>
<gene>
    <name evidence="2" type="ORF">ACFS25_26830</name>
</gene>
<feature type="transmembrane region" description="Helical" evidence="1">
    <location>
        <begin position="9"/>
        <end position="28"/>
    </location>
</feature>
<keyword evidence="1" id="KW-0472">Membrane</keyword>
<reference evidence="3" key="1">
    <citation type="journal article" date="2019" name="Int. J. Syst. Evol. Microbiol.">
        <title>The Global Catalogue of Microorganisms (GCM) 10K type strain sequencing project: providing services to taxonomists for standard genome sequencing and annotation.</title>
        <authorList>
            <consortium name="The Broad Institute Genomics Platform"/>
            <consortium name="The Broad Institute Genome Sequencing Center for Infectious Disease"/>
            <person name="Wu L."/>
            <person name="Ma J."/>
        </authorList>
    </citation>
    <scope>NUCLEOTIDE SEQUENCE [LARGE SCALE GENOMIC DNA]</scope>
    <source>
        <strain evidence="3">KCTC 52490</strain>
    </source>
</reference>
<name>A0ABW6APL8_9BACT</name>
<keyword evidence="3" id="KW-1185">Reference proteome</keyword>
<protein>
    <submittedName>
        <fullName evidence="2">Uncharacterized protein</fullName>
    </submittedName>
</protein>
<organism evidence="2 3">
    <name type="scientific">Spirosoma flavum</name>
    <dbReference type="NCBI Taxonomy" id="2048557"/>
    <lineage>
        <taxon>Bacteria</taxon>
        <taxon>Pseudomonadati</taxon>
        <taxon>Bacteroidota</taxon>
        <taxon>Cytophagia</taxon>
        <taxon>Cytophagales</taxon>
        <taxon>Cytophagaceae</taxon>
        <taxon>Spirosoma</taxon>
    </lineage>
</organism>
<evidence type="ECO:0000313" key="3">
    <source>
        <dbReference type="Proteomes" id="UP001597512"/>
    </source>
</evidence>
<dbReference type="EMBL" id="JBHUOM010000027">
    <property type="protein sequence ID" value="MFD2937416.1"/>
    <property type="molecule type" value="Genomic_DNA"/>
</dbReference>
<keyword evidence="1" id="KW-0812">Transmembrane</keyword>
<evidence type="ECO:0000313" key="2">
    <source>
        <dbReference type="EMBL" id="MFD2937416.1"/>
    </source>
</evidence>
<evidence type="ECO:0000256" key="1">
    <source>
        <dbReference type="SAM" id="Phobius"/>
    </source>
</evidence>
<accession>A0ABW6APL8</accession>
<dbReference type="RefSeq" id="WP_381507436.1">
    <property type="nucleotide sequence ID" value="NZ_JBHUOM010000027.1"/>
</dbReference>